<dbReference type="Pfam" id="PF00697">
    <property type="entry name" value="PRAI"/>
    <property type="match status" value="1"/>
</dbReference>
<dbReference type="InterPro" id="IPR011060">
    <property type="entry name" value="RibuloseP-bd_barrel"/>
</dbReference>
<evidence type="ECO:0000256" key="3">
    <source>
        <dbReference type="ARBA" id="ARBA00012572"/>
    </source>
</evidence>
<organism evidence="11 12">
    <name type="scientific">Aureimonas jatrophae</name>
    <dbReference type="NCBI Taxonomy" id="1166073"/>
    <lineage>
        <taxon>Bacteria</taxon>
        <taxon>Pseudomonadati</taxon>
        <taxon>Pseudomonadota</taxon>
        <taxon>Alphaproteobacteria</taxon>
        <taxon>Hyphomicrobiales</taxon>
        <taxon>Aurantimonadaceae</taxon>
        <taxon>Aureimonas</taxon>
    </lineage>
</organism>
<dbReference type="GO" id="GO:0004640">
    <property type="term" value="F:phosphoribosylanthranilate isomerase activity"/>
    <property type="evidence" value="ECO:0007669"/>
    <property type="project" value="UniProtKB-UniRule"/>
</dbReference>
<dbReference type="EC" id="5.3.1.24" evidence="3 9"/>
<evidence type="ECO:0000256" key="9">
    <source>
        <dbReference type="HAMAP-Rule" id="MF_00135"/>
    </source>
</evidence>
<accession>A0A1H0IPD5</accession>
<dbReference type="PANTHER" id="PTHR42894">
    <property type="entry name" value="N-(5'-PHOSPHORIBOSYL)ANTHRANILATE ISOMERASE"/>
    <property type="match status" value="1"/>
</dbReference>
<evidence type="ECO:0000256" key="1">
    <source>
        <dbReference type="ARBA" id="ARBA00001164"/>
    </source>
</evidence>
<dbReference type="EMBL" id="FNIT01000005">
    <property type="protein sequence ID" value="SDO33223.1"/>
    <property type="molecule type" value="Genomic_DNA"/>
</dbReference>
<evidence type="ECO:0000313" key="12">
    <source>
        <dbReference type="Proteomes" id="UP000198793"/>
    </source>
</evidence>
<evidence type="ECO:0000259" key="10">
    <source>
        <dbReference type="Pfam" id="PF00697"/>
    </source>
</evidence>
<evidence type="ECO:0000256" key="5">
    <source>
        <dbReference type="ARBA" id="ARBA00022605"/>
    </source>
</evidence>
<dbReference type="InterPro" id="IPR001240">
    <property type="entry name" value="PRAI_dom"/>
</dbReference>
<name>A0A1H0IPD5_9HYPH</name>
<dbReference type="GO" id="GO:0000162">
    <property type="term" value="P:L-tryptophan biosynthetic process"/>
    <property type="evidence" value="ECO:0007669"/>
    <property type="project" value="UniProtKB-UniRule"/>
</dbReference>
<comment type="pathway">
    <text evidence="2 9">Amino-acid biosynthesis; L-tryptophan biosynthesis; L-tryptophan from chorismate: step 3/5.</text>
</comment>
<dbReference type="Gene3D" id="3.20.20.70">
    <property type="entry name" value="Aldolase class I"/>
    <property type="match status" value="1"/>
</dbReference>
<dbReference type="InterPro" id="IPR044643">
    <property type="entry name" value="TrpF_fam"/>
</dbReference>
<evidence type="ECO:0000256" key="2">
    <source>
        <dbReference type="ARBA" id="ARBA00004664"/>
    </source>
</evidence>
<dbReference type="RefSeq" id="WP_090673907.1">
    <property type="nucleotide sequence ID" value="NZ_FNIT01000005.1"/>
</dbReference>
<evidence type="ECO:0000256" key="6">
    <source>
        <dbReference type="ARBA" id="ARBA00022822"/>
    </source>
</evidence>
<keyword evidence="12" id="KW-1185">Reference proteome</keyword>
<evidence type="ECO:0000256" key="8">
    <source>
        <dbReference type="ARBA" id="ARBA00023235"/>
    </source>
</evidence>
<dbReference type="NCBIfam" id="NF002295">
    <property type="entry name" value="PRK01222.1-1"/>
    <property type="match status" value="1"/>
</dbReference>
<keyword evidence="5 9" id="KW-0028">Amino-acid biosynthesis</keyword>
<sequence>MYRPHVKICGLKEARHVDAVLSRGGNEIGFVHFPPSPRHLEIADMMRLRAHAGGRALVTVVLVDPEDDVLTRIAERVRPDVLQLHGQESVARVAEIAALTGLSVMKAISVSQASDLDAFERYEPVAHRILIDAKRPKGSQLPGGNGVSFDWSLLDDLPTRDFTLSGGVTPANVMEAVRRVRPFALDLSSGVERAPGVKDEGLIHQLFDALDGADRTIHHTSQRPSA</sequence>
<comment type="catalytic activity">
    <reaction evidence="1 9">
        <text>N-(5-phospho-beta-D-ribosyl)anthranilate = 1-(2-carboxyphenylamino)-1-deoxy-D-ribulose 5-phosphate</text>
        <dbReference type="Rhea" id="RHEA:21540"/>
        <dbReference type="ChEBI" id="CHEBI:18277"/>
        <dbReference type="ChEBI" id="CHEBI:58613"/>
        <dbReference type="EC" id="5.3.1.24"/>
    </reaction>
</comment>
<gene>
    <name evidence="9" type="primary">trpF</name>
    <name evidence="11" type="ORF">SAMN05192530_105259</name>
</gene>
<dbReference type="PANTHER" id="PTHR42894:SF1">
    <property type="entry name" value="N-(5'-PHOSPHORIBOSYL)ANTHRANILATE ISOMERASE"/>
    <property type="match status" value="1"/>
</dbReference>
<reference evidence="11 12" key="1">
    <citation type="submission" date="2016-10" db="EMBL/GenBank/DDBJ databases">
        <authorList>
            <person name="de Groot N.N."/>
        </authorList>
    </citation>
    <scope>NUCLEOTIDE SEQUENCE [LARGE SCALE GENOMIC DNA]</scope>
    <source>
        <strain evidence="12">L7-484,KACC 16230,DSM 25025</strain>
    </source>
</reference>
<dbReference type="SUPFAM" id="SSF51366">
    <property type="entry name" value="Ribulose-phoshate binding barrel"/>
    <property type="match status" value="1"/>
</dbReference>
<dbReference type="Proteomes" id="UP000198793">
    <property type="component" value="Unassembled WGS sequence"/>
</dbReference>
<evidence type="ECO:0000256" key="7">
    <source>
        <dbReference type="ARBA" id="ARBA00023141"/>
    </source>
</evidence>
<keyword evidence="7 9" id="KW-0057">Aromatic amino acid biosynthesis</keyword>
<evidence type="ECO:0000256" key="4">
    <source>
        <dbReference type="ARBA" id="ARBA00022272"/>
    </source>
</evidence>
<evidence type="ECO:0000313" key="11">
    <source>
        <dbReference type="EMBL" id="SDO33223.1"/>
    </source>
</evidence>
<comment type="similarity">
    <text evidence="9">Belongs to the TrpF family.</text>
</comment>
<protein>
    <recommendedName>
        <fullName evidence="4 9">N-(5'-phosphoribosyl)anthranilate isomerase</fullName>
        <shortName evidence="9">PRAI</shortName>
        <ecNumber evidence="3 9">5.3.1.24</ecNumber>
    </recommendedName>
</protein>
<dbReference type="UniPathway" id="UPA00035">
    <property type="reaction ID" value="UER00042"/>
</dbReference>
<dbReference type="OrthoDB" id="9796196at2"/>
<keyword evidence="6 9" id="KW-0822">Tryptophan biosynthesis</keyword>
<dbReference type="CDD" id="cd00405">
    <property type="entry name" value="PRAI"/>
    <property type="match status" value="1"/>
</dbReference>
<dbReference type="STRING" id="1166073.SAMN05192530_105259"/>
<dbReference type="InterPro" id="IPR013785">
    <property type="entry name" value="Aldolase_TIM"/>
</dbReference>
<dbReference type="HAMAP" id="MF_00135">
    <property type="entry name" value="PRAI"/>
    <property type="match status" value="1"/>
</dbReference>
<dbReference type="AlphaFoldDB" id="A0A1H0IPD5"/>
<keyword evidence="8 9" id="KW-0413">Isomerase</keyword>
<feature type="domain" description="N-(5'phosphoribosyl) anthranilate isomerase (PRAI)" evidence="10">
    <location>
        <begin position="6"/>
        <end position="208"/>
    </location>
</feature>
<proteinExistence type="inferred from homology"/>